<dbReference type="SUPFAM" id="SSF53474">
    <property type="entry name" value="alpha/beta-Hydrolases"/>
    <property type="match status" value="1"/>
</dbReference>
<dbReference type="Gene3D" id="3.40.50.1820">
    <property type="entry name" value="alpha/beta hydrolase"/>
    <property type="match status" value="1"/>
</dbReference>
<dbReference type="Pfam" id="PF20408">
    <property type="entry name" value="Abhydrolase_11"/>
    <property type="match status" value="1"/>
</dbReference>
<evidence type="ECO:0000313" key="2">
    <source>
        <dbReference type="EMBL" id="SMF14067.1"/>
    </source>
</evidence>
<evidence type="ECO:0000259" key="1">
    <source>
        <dbReference type="Pfam" id="PF20408"/>
    </source>
</evidence>
<proteinExistence type="predicted"/>
<dbReference type="AlphaFoldDB" id="A0A1Y6BJE7"/>
<keyword evidence="3" id="KW-1185">Reference proteome</keyword>
<evidence type="ECO:0000313" key="3">
    <source>
        <dbReference type="Proteomes" id="UP000192907"/>
    </source>
</evidence>
<dbReference type="PANTHER" id="PTHR13136">
    <property type="entry name" value="TESTIS DEVELOPMENT PROTEIN PRTD"/>
    <property type="match status" value="1"/>
</dbReference>
<accession>A0A1Y6BJE7</accession>
<dbReference type="PANTHER" id="PTHR13136:SF11">
    <property type="entry name" value="TESTIS-EXPRESSED PROTEIN 30"/>
    <property type="match status" value="1"/>
</dbReference>
<dbReference type="Proteomes" id="UP000192907">
    <property type="component" value="Unassembled WGS sequence"/>
</dbReference>
<feature type="domain" description="KANL3/Tex30 alpha/beta hydrolase-like" evidence="1">
    <location>
        <begin position="27"/>
        <end position="219"/>
    </location>
</feature>
<gene>
    <name evidence="2" type="ORF">SAMN06296036_105272</name>
</gene>
<organism evidence="2 3">
    <name type="scientific">Pseudobacteriovorax antillogorgiicola</name>
    <dbReference type="NCBI Taxonomy" id="1513793"/>
    <lineage>
        <taxon>Bacteria</taxon>
        <taxon>Pseudomonadati</taxon>
        <taxon>Bdellovibrionota</taxon>
        <taxon>Oligoflexia</taxon>
        <taxon>Oligoflexales</taxon>
        <taxon>Pseudobacteriovoracaceae</taxon>
        <taxon>Pseudobacteriovorax</taxon>
    </lineage>
</organism>
<reference evidence="3" key="1">
    <citation type="submission" date="2017-04" db="EMBL/GenBank/DDBJ databases">
        <authorList>
            <person name="Varghese N."/>
            <person name="Submissions S."/>
        </authorList>
    </citation>
    <scope>NUCLEOTIDE SEQUENCE [LARGE SCALE GENOMIC DNA]</scope>
    <source>
        <strain evidence="3">RKEM611</strain>
    </source>
</reference>
<dbReference type="InterPro" id="IPR026555">
    <property type="entry name" value="NSL3/Tex30"/>
</dbReference>
<sequence length="223" mass="24173">MQSKVTIHIPSLDREVSGLLNRPRASRAVILLAHGAGAGMDHPFMEALTEQLNHNGLASLRYQFPYMDDGRKRPDHKNKLLPTIAAAISWAEENLGDVPLFLGGKSMGGRMSSLHLSETPNPAVRGLIFFGFPLHPAGKEGTVRGDHLKAVEGPMLFLQGDRDALAQLSLMKKVVAGLGTGRRMVVIKGADHSFKTLKRSGVTADEVLERLAREASAFVADHL</sequence>
<dbReference type="RefSeq" id="WP_132317167.1">
    <property type="nucleotide sequence ID" value="NZ_FWZT01000005.1"/>
</dbReference>
<dbReference type="OrthoDB" id="652634at2"/>
<dbReference type="InterPro" id="IPR029058">
    <property type="entry name" value="AB_hydrolase_fold"/>
</dbReference>
<dbReference type="InterPro" id="IPR046879">
    <property type="entry name" value="KANL3/Tex30_Abhydrolase"/>
</dbReference>
<name>A0A1Y6BJE7_9BACT</name>
<dbReference type="STRING" id="1513793.SAMN06296036_105272"/>
<protein>
    <recommendedName>
        <fullName evidence="1">KANL3/Tex30 alpha/beta hydrolase-like domain-containing protein</fullName>
    </recommendedName>
</protein>
<dbReference type="EMBL" id="FWZT01000005">
    <property type="protein sequence ID" value="SMF14067.1"/>
    <property type="molecule type" value="Genomic_DNA"/>
</dbReference>